<dbReference type="OrthoDB" id="5153521at2759"/>
<keyword evidence="3" id="KW-1185">Reference proteome</keyword>
<feature type="compositionally biased region" description="Polar residues" evidence="1">
    <location>
        <begin position="17"/>
        <end position="36"/>
    </location>
</feature>
<protein>
    <submittedName>
        <fullName evidence="2">Uncharacterized protein</fullName>
    </submittedName>
</protein>
<gene>
    <name evidence="2" type="ORF">MCYG_02717</name>
</gene>
<name>C5FGL3_ARTOC</name>
<dbReference type="AlphaFoldDB" id="C5FGL3"/>
<organism evidence="2 3">
    <name type="scientific">Arthroderma otae (strain ATCC MYA-4605 / CBS 113480)</name>
    <name type="common">Microsporum canis</name>
    <dbReference type="NCBI Taxonomy" id="554155"/>
    <lineage>
        <taxon>Eukaryota</taxon>
        <taxon>Fungi</taxon>
        <taxon>Dikarya</taxon>
        <taxon>Ascomycota</taxon>
        <taxon>Pezizomycotina</taxon>
        <taxon>Eurotiomycetes</taxon>
        <taxon>Eurotiomycetidae</taxon>
        <taxon>Onygenales</taxon>
        <taxon>Arthrodermataceae</taxon>
        <taxon>Microsporum</taxon>
    </lineage>
</organism>
<dbReference type="GeneID" id="9222994"/>
<feature type="region of interest" description="Disordered" evidence="1">
    <location>
        <begin position="1"/>
        <end position="51"/>
    </location>
</feature>
<dbReference type="OMA" id="YGGHEDG"/>
<dbReference type="VEuPathDB" id="FungiDB:MCYG_02717"/>
<evidence type="ECO:0000313" key="2">
    <source>
        <dbReference type="EMBL" id="EEQ29898.1"/>
    </source>
</evidence>
<evidence type="ECO:0000256" key="1">
    <source>
        <dbReference type="SAM" id="MobiDB-lite"/>
    </source>
</evidence>
<dbReference type="HOGENOM" id="CLU_1490027_0_0_1"/>
<dbReference type="RefSeq" id="XP_002849783.1">
    <property type="nucleotide sequence ID" value="XM_002849737.1"/>
</dbReference>
<dbReference type="EMBL" id="DS995702">
    <property type="protein sequence ID" value="EEQ29898.1"/>
    <property type="molecule type" value="Genomic_DNA"/>
</dbReference>
<accession>C5FGL3</accession>
<sequence length="181" mass="19820">MTRNSHVAGRTRETRKSSVATKTSTKPKNINPSQFVPDTRPMRGQKEVKVCRPRPRALLEYSGAAGSNSKLPVKVSIQHAIDQAVRETRGADSSSDEEEFDPPATPGEPDLFYSFDAYASPAQGGDVLSAAVVLAIDKFETKQTEKLAREYEFIGLVDPDDLNEGYGGHDDGFELIEAVNY</sequence>
<evidence type="ECO:0000313" key="3">
    <source>
        <dbReference type="Proteomes" id="UP000002035"/>
    </source>
</evidence>
<feature type="compositionally biased region" description="Basic and acidic residues" evidence="1">
    <location>
        <begin position="40"/>
        <end position="50"/>
    </location>
</feature>
<feature type="region of interest" description="Disordered" evidence="1">
    <location>
        <begin position="84"/>
        <end position="108"/>
    </location>
</feature>
<proteinExistence type="predicted"/>
<reference evidence="3" key="1">
    <citation type="journal article" date="2012" name="MBio">
        <title>Comparative genome analysis of Trichophyton rubrum and related dermatophytes reveals candidate genes involved in infection.</title>
        <authorList>
            <person name="Martinez D.A."/>
            <person name="Oliver B.G."/>
            <person name="Graeser Y."/>
            <person name="Goldberg J.M."/>
            <person name="Li W."/>
            <person name="Martinez-Rossi N.M."/>
            <person name="Monod M."/>
            <person name="Shelest E."/>
            <person name="Barton R.C."/>
            <person name="Birch E."/>
            <person name="Brakhage A.A."/>
            <person name="Chen Z."/>
            <person name="Gurr S.J."/>
            <person name="Heiman D."/>
            <person name="Heitman J."/>
            <person name="Kosti I."/>
            <person name="Rossi A."/>
            <person name="Saif S."/>
            <person name="Samalova M."/>
            <person name="Saunders C.W."/>
            <person name="Shea T."/>
            <person name="Summerbell R.C."/>
            <person name="Xu J."/>
            <person name="Young S."/>
            <person name="Zeng Q."/>
            <person name="Birren B.W."/>
            <person name="Cuomo C.A."/>
            <person name="White T.C."/>
        </authorList>
    </citation>
    <scope>NUCLEOTIDE SEQUENCE [LARGE SCALE GENOMIC DNA]</scope>
    <source>
        <strain evidence="3">ATCC MYA-4605 / CBS 113480</strain>
    </source>
</reference>
<dbReference type="eggNOG" id="ENOG502SF0B">
    <property type="taxonomic scope" value="Eukaryota"/>
</dbReference>
<dbReference type="Proteomes" id="UP000002035">
    <property type="component" value="Unassembled WGS sequence"/>
</dbReference>